<accession>A0ABW8SSF7</accession>
<sequence>MKKMAQSFMSFFLAAWILFGSLGISWTEATCVYTGAKKFTVSKAESCCNPTSQAQLSRAKCCFLGKYQVKFNFDLTKGNTALQWVFTPALTAVSYQSVKIVYQELDNFNLFQANAPPLTRQARLAQLQTYLI</sequence>
<dbReference type="Proteomes" id="UP001623559">
    <property type="component" value="Unassembled WGS sequence"/>
</dbReference>
<dbReference type="InterPro" id="IPR058060">
    <property type="entry name" value="HYC_CC_PP"/>
</dbReference>
<gene>
    <name evidence="1" type="ORF">V7S74_00195</name>
</gene>
<protein>
    <submittedName>
        <fullName evidence="1">Uncharacterized protein</fullName>
    </submittedName>
</protein>
<dbReference type="RefSeq" id="WP_406776757.1">
    <property type="nucleotide sequence ID" value="NZ_JBEWZG010000001.1"/>
</dbReference>
<proteinExistence type="predicted"/>
<dbReference type="NCBIfam" id="NF047658">
    <property type="entry name" value="HYC_CC_PP"/>
    <property type="match status" value="1"/>
</dbReference>
<name>A0ABW8SSF7_9BACT</name>
<evidence type="ECO:0000313" key="1">
    <source>
        <dbReference type="EMBL" id="MFL0205152.1"/>
    </source>
</evidence>
<evidence type="ECO:0000313" key="2">
    <source>
        <dbReference type="Proteomes" id="UP001623559"/>
    </source>
</evidence>
<dbReference type="EMBL" id="JBEWZG010000001">
    <property type="protein sequence ID" value="MFL0205152.1"/>
    <property type="molecule type" value="Genomic_DNA"/>
</dbReference>
<reference evidence="1 2" key="1">
    <citation type="submission" date="2024-07" db="EMBL/GenBank/DDBJ databases">
        <authorList>
            <person name="Pitt A."/>
            <person name="Hahn M.W."/>
        </authorList>
    </citation>
    <scope>NUCLEOTIDE SEQUENCE [LARGE SCALE GENOMIC DNA]</scope>
    <source>
        <strain evidence="1 2">2-AUSEE-184A6</strain>
    </source>
</reference>
<comment type="caution">
    <text evidence="1">The sequence shown here is derived from an EMBL/GenBank/DDBJ whole genome shotgun (WGS) entry which is preliminary data.</text>
</comment>
<organism evidence="1 2">
    <name type="scientific">Aquirufa novilacunae</name>
    <dbReference type="NCBI Taxonomy" id="3139305"/>
    <lineage>
        <taxon>Bacteria</taxon>
        <taxon>Pseudomonadati</taxon>
        <taxon>Bacteroidota</taxon>
        <taxon>Cytophagia</taxon>
        <taxon>Cytophagales</taxon>
        <taxon>Flectobacillaceae</taxon>
        <taxon>Aquirufa</taxon>
    </lineage>
</organism>